<dbReference type="Pfam" id="PF04991">
    <property type="entry name" value="LicD"/>
    <property type="match status" value="1"/>
</dbReference>
<evidence type="ECO:0000313" key="2">
    <source>
        <dbReference type="EMBL" id="GAA0857185.1"/>
    </source>
</evidence>
<reference evidence="2 3" key="1">
    <citation type="journal article" date="2019" name="Int. J. Syst. Evol. Microbiol.">
        <title>The Global Catalogue of Microorganisms (GCM) 10K type strain sequencing project: providing services to taxonomists for standard genome sequencing and annotation.</title>
        <authorList>
            <consortium name="The Broad Institute Genomics Platform"/>
            <consortium name="The Broad Institute Genome Sequencing Center for Infectious Disease"/>
            <person name="Wu L."/>
            <person name="Ma J."/>
        </authorList>
    </citation>
    <scope>NUCLEOTIDE SEQUENCE [LARGE SCALE GENOMIC DNA]</scope>
    <source>
        <strain evidence="2 3">JCM 15896</strain>
    </source>
</reference>
<accession>A0ABN1LKC4</accession>
<gene>
    <name evidence="2" type="ORF">GCM10009114_21980</name>
</gene>
<evidence type="ECO:0000259" key="1">
    <source>
        <dbReference type="Pfam" id="PF04991"/>
    </source>
</evidence>
<dbReference type="Gene3D" id="3.40.50.720">
    <property type="entry name" value="NAD(P)-binding Rossmann-like Domain"/>
    <property type="match status" value="1"/>
</dbReference>
<proteinExistence type="predicted"/>
<dbReference type="InterPro" id="IPR007074">
    <property type="entry name" value="LicD/FKTN/FKRP_NTP_transf"/>
</dbReference>
<keyword evidence="3" id="KW-1185">Reference proteome</keyword>
<dbReference type="PANTHER" id="PTHR43404:SF1">
    <property type="entry name" value="MNN4P"/>
    <property type="match status" value="1"/>
</dbReference>
<comment type="caution">
    <text evidence="2">The sequence shown here is derived from an EMBL/GenBank/DDBJ whole genome shotgun (WGS) entry which is preliminary data.</text>
</comment>
<evidence type="ECO:0000313" key="3">
    <source>
        <dbReference type="Proteomes" id="UP001500359"/>
    </source>
</evidence>
<feature type="domain" description="LicD/FKTN/FKRP nucleotidyltransferase" evidence="1">
    <location>
        <begin position="125"/>
        <end position="190"/>
    </location>
</feature>
<sequence length="319" mass="35885">MKTQTLLFGAGQGSRQYMENNLGSRDFVGFLDNDKNKHGTEFEGLPIHAPERVSELQFDEIVISTQWAMEVQHQLLNELGVAADKVILPEKNQFKKITPFEHPKTMCLGRDIVTAISSLALAKQVPIVIDFGTLLGITRDNDIIEWDDDIDFAAPIEASEQVEKLLQEFVAETQFGVIWKLEKVADSHNNISGLLLKFNDPKGELIEFTSSFSFRQNTDGKSVHMPSLGMWFAPQAHFAGVNTIDWRGQKVPVPLDHEAYLTFQYGDWKTPKKDIQLSDYANLQSVDFADIQQASFTATDITHSQQAQNSRVNGRANDQ</sequence>
<dbReference type="Proteomes" id="UP001500359">
    <property type="component" value="Unassembled WGS sequence"/>
</dbReference>
<dbReference type="InterPro" id="IPR052942">
    <property type="entry name" value="LPS_cholinephosphotransferase"/>
</dbReference>
<organism evidence="2 3">
    <name type="scientific">Aliiglaciecola litoralis</name>
    <dbReference type="NCBI Taxonomy" id="582857"/>
    <lineage>
        <taxon>Bacteria</taxon>
        <taxon>Pseudomonadati</taxon>
        <taxon>Pseudomonadota</taxon>
        <taxon>Gammaproteobacteria</taxon>
        <taxon>Alteromonadales</taxon>
        <taxon>Alteromonadaceae</taxon>
        <taxon>Aliiglaciecola</taxon>
    </lineage>
</organism>
<dbReference type="EMBL" id="BAAAFD010000005">
    <property type="protein sequence ID" value="GAA0857185.1"/>
    <property type="molecule type" value="Genomic_DNA"/>
</dbReference>
<dbReference type="RefSeq" id="WP_343859873.1">
    <property type="nucleotide sequence ID" value="NZ_BAAAFD010000005.1"/>
</dbReference>
<protein>
    <recommendedName>
        <fullName evidence="1">LicD/FKTN/FKRP nucleotidyltransferase domain-containing protein</fullName>
    </recommendedName>
</protein>
<name>A0ABN1LKC4_9ALTE</name>
<dbReference type="PANTHER" id="PTHR43404">
    <property type="entry name" value="LIPOPOLYSACCHARIDE CHOLINEPHOSPHOTRANSFERASE LICD"/>
    <property type="match status" value="1"/>
</dbReference>